<gene>
    <name evidence="1" type="ORF">QQX98_010522</name>
</gene>
<name>A0ABR1GP92_9HYPO</name>
<evidence type="ECO:0000313" key="1">
    <source>
        <dbReference type="EMBL" id="KAK7403719.1"/>
    </source>
</evidence>
<organism evidence="1 2">
    <name type="scientific">Neonectria punicea</name>
    <dbReference type="NCBI Taxonomy" id="979145"/>
    <lineage>
        <taxon>Eukaryota</taxon>
        <taxon>Fungi</taxon>
        <taxon>Dikarya</taxon>
        <taxon>Ascomycota</taxon>
        <taxon>Pezizomycotina</taxon>
        <taxon>Sordariomycetes</taxon>
        <taxon>Hypocreomycetidae</taxon>
        <taxon>Hypocreales</taxon>
        <taxon>Nectriaceae</taxon>
        <taxon>Neonectria</taxon>
    </lineage>
</organism>
<evidence type="ECO:0000313" key="2">
    <source>
        <dbReference type="Proteomes" id="UP001498476"/>
    </source>
</evidence>
<keyword evidence="2" id="KW-1185">Reference proteome</keyword>
<protein>
    <submittedName>
        <fullName evidence="1">Uncharacterized protein</fullName>
    </submittedName>
</protein>
<comment type="caution">
    <text evidence="1">The sequence shown here is derived from an EMBL/GenBank/DDBJ whole genome shotgun (WGS) entry which is preliminary data.</text>
</comment>
<proteinExistence type="predicted"/>
<dbReference type="EMBL" id="JAZAVJ010000233">
    <property type="protein sequence ID" value="KAK7403719.1"/>
    <property type="molecule type" value="Genomic_DNA"/>
</dbReference>
<dbReference type="Proteomes" id="UP001498476">
    <property type="component" value="Unassembled WGS sequence"/>
</dbReference>
<reference evidence="1 2" key="1">
    <citation type="journal article" date="2025" name="Microbiol. Resour. Announc.">
        <title>Draft genome sequences for Neonectria magnoliae and Neonectria punicea, canker pathogens of Liriodendron tulipifera and Acer saccharum in West Virginia.</title>
        <authorList>
            <person name="Petronek H.M."/>
            <person name="Kasson M.T."/>
            <person name="Metheny A.M."/>
            <person name="Stauder C.M."/>
            <person name="Lovett B."/>
            <person name="Lynch S.C."/>
            <person name="Garnas J.R."/>
            <person name="Kasson L.R."/>
            <person name="Stajich J.E."/>
        </authorList>
    </citation>
    <scope>NUCLEOTIDE SEQUENCE [LARGE SCALE GENOMIC DNA]</scope>
    <source>
        <strain evidence="1 2">NRRL 64653</strain>
    </source>
</reference>
<sequence length="124" mass="12738">MTMSATILNEVLNAVSTIFGIGTSFAGLGGPAAGAAAGAASTLMSGAIAAVSIGIEQQKNDTLQSRFTTASNQLMSGRFYNDADTRSYVSGSAFLACEGVDKNTFTDAMIKMMISAAINQLYCT</sequence>
<accession>A0ABR1GP92</accession>